<dbReference type="Proteomes" id="UP001153269">
    <property type="component" value="Unassembled WGS sequence"/>
</dbReference>
<accession>A0A9N7U911</accession>
<proteinExistence type="predicted"/>
<gene>
    <name evidence="2" type="ORF">PLEPLA_LOCUS13570</name>
</gene>
<evidence type="ECO:0000256" key="1">
    <source>
        <dbReference type="SAM" id="MobiDB-lite"/>
    </source>
</evidence>
<organism evidence="2 3">
    <name type="scientific">Pleuronectes platessa</name>
    <name type="common">European plaice</name>
    <dbReference type="NCBI Taxonomy" id="8262"/>
    <lineage>
        <taxon>Eukaryota</taxon>
        <taxon>Metazoa</taxon>
        <taxon>Chordata</taxon>
        <taxon>Craniata</taxon>
        <taxon>Vertebrata</taxon>
        <taxon>Euteleostomi</taxon>
        <taxon>Actinopterygii</taxon>
        <taxon>Neopterygii</taxon>
        <taxon>Teleostei</taxon>
        <taxon>Neoteleostei</taxon>
        <taxon>Acanthomorphata</taxon>
        <taxon>Carangaria</taxon>
        <taxon>Pleuronectiformes</taxon>
        <taxon>Pleuronectoidei</taxon>
        <taxon>Pleuronectidae</taxon>
        <taxon>Pleuronectes</taxon>
    </lineage>
</organism>
<evidence type="ECO:0000313" key="3">
    <source>
        <dbReference type="Proteomes" id="UP001153269"/>
    </source>
</evidence>
<sequence length="185" mass="20493">MTPTKFHHLRSGGDGIRSQESNKDITQTPLDQPVSRAEALFAERAVFSADANCAQQSGRQERVLTPASLQTPFRSSRKQFRVKNKENSVWTCSGPDTRQIRAVGKWSIYQLRAECIWALRRDHWTTSSLLSTGGGYIPAEVQLFPSIVVIGSLRTQSALASSAVEGVHGSSVSVMGIRYRLCRKE</sequence>
<evidence type="ECO:0000313" key="2">
    <source>
        <dbReference type="EMBL" id="CAB1425638.1"/>
    </source>
</evidence>
<keyword evidence="3" id="KW-1185">Reference proteome</keyword>
<feature type="region of interest" description="Disordered" evidence="1">
    <location>
        <begin position="1"/>
        <end position="31"/>
    </location>
</feature>
<comment type="caution">
    <text evidence="2">The sequence shown here is derived from an EMBL/GenBank/DDBJ whole genome shotgun (WGS) entry which is preliminary data.</text>
</comment>
<dbReference type="EMBL" id="CADEAL010000822">
    <property type="protein sequence ID" value="CAB1425638.1"/>
    <property type="molecule type" value="Genomic_DNA"/>
</dbReference>
<feature type="compositionally biased region" description="Basic residues" evidence="1">
    <location>
        <begin position="1"/>
        <end position="10"/>
    </location>
</feature>
<name>A0A9N7U911_PLEPL</name>
<dbReference type="AlphaFoldDB" id="A0A9N7U911"/>
<protein>
    <submittedName>
        <fullName evidence="2">Uncharacterized protein</fullName>
    </submittedName>
</protein>
<reference evidence="2" key="1">
    <citation type="submission" date="2020-03" db="EMBL/GenBank/DDBJ databases">
        <authorList>
            <person name="Weist P."/>
        </authorList>
    </citation>
    <scope>NUCLEOTIDE SEQUENCE</scope>
</reference>